<evidence type="ECO:0000313" key="6">
    <source>
        <dbReference type="Proteomes" id="UP001565368"/>
    </source>
</evidence>
<dbReference type="GO" id="GO:0016740">
    <property type="term" value="F:transferase activity"/>
    <property type="evidence" value="ECO:0007669"/>
    <property type="project" value="UniProtKB-KW"/>
</dbReference>
<reference evidence="5 6" key="1">
    <citation type="submission" date="2023-08" db="EMBL/GenBank/DDBJ databases">
        <title>Annotated Genome Sequence of Vanrija albida AlHP1.</title>
        <authorList>
            <person name="Herzog R."/>
        </authorList>
    </citation>
    <scope>NUCLEOTIDE SEQUENCE [LARGE SCALE GENOMIC DNA]</scope>
    <source>
        <strain evidence="5 6">AlHP1</strain>
    </source>
</reference>
<dbReference type="InterPro" id="IPR008630">
    <property type="entry name" value="Glyco_trans_34"/>
</dbReference>
<keyword evidence="4" id="KW-0812">Transmembrane</keyword>
<dbReference type="EMBL" id="JBBXJM010000001">
    <property type="protein sequence ID" value="KAL1413583.1"/>
    <property type="molecule type" value="Genomic_DNA"/>
</dbReference>
<keyword evidence="6" id="KW-1185">Reference proteome</keyword>
<name>A0ABR3QGP2_9TREE</name>
<keyword evidence="4" id="KW-0472">Membrane</keyword>
<proteinExistence type="inferred from homology"/>
<keyword evidence="3 5" id="KW-0808">Transferase</keyword>
<evidence type="ECO:0000256" key="4">
    <source>
        <dbReference type="SAM" id="Phobius"/>
    </source>
</evidence>
<dbReference type="GeneID" id="95982400"/>
<evidence type="ECO:0000256" key="2">
    <source>
        <dbReference type="ARBA" id="ARBA00022676"/>
    </source>
</evidence>
<dbReference type="RefSeq" id="XP_069213527.1">
    <property type="nucleotide sequence ID" value="XM_069349983.1"/>
</dbReference>
<organism evidence="5 6">
    <name type="scientific">Vanrija albida</name>
    <dbReference type="NCBI Taxonomy" id="181172"/>
    <lineage>
        <taxon>Eukaryota</taxon>
        <taxon>Fungi</taxon>
        <taxon>Dikarya</taxon>
        <taxon>Basidiomycota</taxon>
        <taxon>Agaricomycotina</taxon>
        <taxon>Tremellomycetes</taxon>
        <taxon>Trichosporonales</taxon>
        <taxon>Trichosporonaceae</taxon>
        <taxon>Vanrija</taxon>
    </lineage>
</organism>
<comment type="similarity">
    <text evidence="1">Belongs to the glycosyltransferase 34 family.</text>
</comment>
<dbReference type="Gene3D" id="3.90.550.10">
    <property type="entry name" value="Spore Coat Polysaccharide Biosynthesis Protein SpsA, Chain A"/>
    <property type="match status" value="1"/>
</dbReference>
<evidence type="ECO:0000256" key="3">
    <source>
        <dbReference type="ARBA" id="ARBA00022679"/>
    </source>
</evidence>
<keyword evidence="4" id="KW-1133">Transmembrane helix</keyword>
<dbReference type="PANTHER" id="PTHR31306">
    <property type="entry name" value="ALPHA-1,6-MANNOSYLTRANSFERASE MNN11-RELATED"/>
    <property type="match status" value="1"/>
</dbReference>
<keyword evidence="2" id="KW-0328">Glycosyltransferase</keyword>
<dbReference type="PANTHER" id="PTHR31306:SF8">
    <property type="entry name" value="GLYCOSYLTRANSFERASE FAMILY 34 PROTEIN"/>
    <property type="match status" value="1"/>
</dbReference>
<protein>
    <submittedName>
        <fullName evidence="5">Oligosaccharyl transferase subunit ost3/OST6</fullName>
    </submittedName>
</protein>
<dbReference type="InterPro" id="IPR029044">
    <property type="entry name" value="Nucleotide-diphossugar_trans"/>
</dbReference>
<sequence>MPPGLPFHQRAPPRRLFPRLLGAGALLALTVFAWTSWLLPALHARAGVRAAHELAGLLLPAKAAPSPRLLVLQHTHRPQGGLETASRLTHAAYAAALGYAYEMDTREYVPRRAPKAERMMNKAHSLLHYLEAELSKPRGAEWILWSDADTVIADPAVPAHALVPPHRGAMYCAAQDHNGMNAGVMLLRVHVTTVRAVRTVIRLFESRARGAHTDQSAWGLMLRSDPGLAAGFYEMPKHWLNAYWLEDMADGPVLQIHHVNWLKELPFAPAIRHAVGVAREARARGGGGNGLHLMPQWRVAQDAAKEWWAKTPGGIASMRFLDEELGVLDANGTVVEKK</sequence>
<evidence type="ECO:0000256" key="1">
    <source>
        <dbReference type="ARBA" id="ARBA00005664"/>
    </source>
</evidence>
<feature type="transmembrane region" description="Helical" evidence="4">
    <location>
        <begin position="20"/>
        <end position="39"/>
    </location>
</feature>
<gene>
    <name evidence="5" type="primary">OST3_1</name>
    <name evidence="5" type="ORF">Q8F55_001357</name>
</gene>
<comment type="caution">
    <text evidence="5">The sequence shown here is derived from an EMBL/GenBank/DDBJ whole genome shotgun (WGS) entry which is preliminary data.</text>
</comment>
<evidence type="ECO:0000313" key="5">
    <source>
        <dbReference type="EMBL" id="KAL1413583.1"/>
    </source>
</evidence>
<dbReference type="Proteomes" id="UP001565368">
    <property type="component" value="Unassembled WGS sequence"/>
</dbReference>
<accession>A0ABR3QGP2</accession>